<protein>
    <submittedName>
        <fullName evidence="1">Uncharacterized protein</fullName>
    </submittedName>
</protein>
<keyword evidence="2" id="KW-1185">Reference proteome</keyword>
<proteinExistence type="predicted"/>
<dbReference type="Proteomes" id="UP000266723">
    <property type="component" value="Unassembled WGS sequence"/>
</dbReference>
<organism evidence="1 2">
    <name type="scientific">Brassica cretica</name>
    <name type="common">Mustard</name>
    <dbReference type="NCBI Taxonomy" id="69181"/>
    <lineage>
        <taxon>Eukaryota</taxon>
        <taxon>Viridiplantae</taxon>
        <taxon>Streptophyta</taxon>
        <taxon>Embryophyta</taxon>
        <taxon>Tracheophyta</taxon>
        <taxon>Spermatophyta</taxon>
        <taxon>Magnoliopsida</taxon>
        <taxon>eudicotyledons</taxon>
        <taxon>Gunneridae</taxon>
        <taxon>Pentapetalae</taxon>
        <taxon>rosids</taxon>
        <taxon>malvids</taxon>
        <taxon>Brassicales</taxon>
        <taxon>Brassicaceae</taxon>
        <taxon>Brassiceae</taxon>
        <taxon>Brassica</taxon>
    </lineage>
</organism>
<sequence length="176" mass="19787">MPGKLGGIQCLKIRRKIPLFLLSPWKLFSLKTFLIMSSKRKDSTKSRQDRSVPDSSCSQHNDVAPEVEFAEHSVDPEEADAYWAARGEVKPPRPRTWASPLFRANPGDGCPSRSCPNGLAASWSFCRVLGLVEFHLPEAGEVAVSTHEGYFTCYEAYLMQCHLWFPIPEVTKQLFA</sequence>
<accession>A0ABQ7CZU2</accession>
<gene>
    <name evidence="1" type="ORF">DY000_02015980</name>
</gene>
<dbReference type="EMBL" id="QGKV02000759">
    <property type="protein sequence ID" value="KAF3565462.1"/>
    <property type="molecule type" value="Genomic_DNA"/>
</dbReference>
<evidence type="ECO:0000313" key="1">
    <source>
        <dbReference type="EMBL" id="KAF3565462.1"/>
    </source>
</evidence>
<reference evidence="1 2" key="1">
    <citation type="journal article" date="2020" name="BMC Genomics">
        <title>Intraspecific diversification of the crop wild relative Brassica cretica Lam. using demographic model selection.</title>
        <authorList>
            <person name="Kioukis A."/>
            <person name="Michalopoulou V.A."/>
            <person name="Briers L."/>
            <person name="Pirintsos S."/>
            <person name="Studholme D.J."/>
            <person name="Pavlidis P."/>
            <person name="Sarris P.F."/>
        </authorList>
    </citation>
    <scope>NUCLEOTIDE SEQUENCE [LARGE SCALE GENOMIC DNA]</scope>
    <source>
        <strain evidence="2">cv. PFS-1207/04</strain>
    </source>
</reference>
<name>A0ABQ7CZU2_BRACR</name>
<comment type="caution">
    <text evidence="1">The sequence shown here is derived from an EMBL/GenBank/DDBJ whole genome shotgun (WGS) entry which is preliminary data.</text>
</comment>
<evidence type="ECO:0000313" key="2">
    <source>
        <dbReference type="Proteomes" id="UP000266723"/>
    </source>
</evidence>